<comment type="catalytic activity">
    <reaction evidence="3">
        <text>a diacylglycerol + H2O = a monoacylglycerol + a fatty acid + H(+)</text>
        <dbReference type="Rhea" id="RHEA:32731"/>
        <dbReference type="ChEBI" id="CHEBI:15377"/>
        <dbReference type="ChEBI" id="CHEBI:15378"/>
        <dbReference type="ChEBI" id="CHEBI:17408"/>
        <dbReference type="ChEBI" id="CHEBI:18035"/>
        <dbReference type="ChEBI" id="CHEBI:28868"/>
    </reaction>
</comment>
<evidence type="ECO:0000256" key="2">
    <source>
        <dbReference type="ARBA" id="ARBA00043996"/>
    </source>
</evidence>
<dbReference type="Proteomes" id="UP000815677">
    <property type="component" value="Unassembled WGS sequence"/>
</dbReference>
<dbReference type="InterPro" id="IPR051218">
    <property type="entry name" value="Sec_MonoDiacylglyc_Lipase"/>
</dbReference>
<name>A0ABQ0LQT0_MYCCL</name>
<accession>A0ABQ0LQT0</accession>
<dbReference type="Gene3D" id="3.40.50.1820">
    <property type="entry name" value="alpha/beta hydrolase"/>
    <property type="match status" value="1"/>
</dbReference>
<reference evidence="7" key="1">
    <citation type="submission" date="2014-09" db="EMBL/GenBank/DDBJ databases">
        <title>Genome sequence of the luminous mushroom Mycena chlorophos for searching fungal bioluminescence genes.</title>
        <authorList>
            <person name="Tanaka Y."/>
            <person name="Kasuga D."/>
            <person name="Oba Y."/>
            <person name="Hase S."/>
            <person name="Sato K."/>
            <person name="Oba Y."/>
            <person name="Sakakibara Y."/>
        </authorList>
    </citation>
    <scope>NUCLEOTIDE SEQUENCE</scope>
</reference>
<feature type="signal peptide" evidence="5">
    <location>
        <begin position="1"/>
        <end position="15"/>
    </location>
</feature>
<dbReference type="PANTHER" id="PTHR45856:SF25">
    <property type="entry name" value="FUNGAL LIPASE-LIKE DOMAIN-CONTAINING PROTEIN"/>
    <property type="match status" value="1"/>
</dbReference>
<protein>
    <recommendedName>
        <fullName evidence="6">Fungal lipase-type domain-containing protein</fullName>
    </recommendedName>
</protein>
<evidence type="ECO:0000256" key="1">
    <source>
        <dbReference type="ARBA" id="ARBA00023157"/>
    </source>
</evidence>
<dbReference type="InterPro" id="IPR002921">
    <property type="entry name" value="Fungal_lipase-type"/>
</dbReference>
<comment type="similarity">
    <text evidence="2">Belongs to the AB hydrolase superfamily. Lipase family. Class 3 subfamily.</text>
</comment>
<keyword evidence="5" id="KW-0732">Signal</keyword>
<dbReference type="CDD" id="cd00519">
    <property type="entry name" value="Lipase_3"/>
    <property type="match status" value="1"/>
</dbReference>
<dbReference type="Pfam" id="PF01764">
    <property type="entry name" value="Lipase_3"/>
    <property type="match status" value="1"/>
</dbReference>
<evidence type="ECO:0000259" key="6">
    <source>
        <dbReference type="Pfam" id="PF01764"/>
    </source>
</evidence>
<evidence type="ECO:0000313" key="7">
    <source>
        <dbReference type="EMBL" id="GAT53480.1"/>
    </source>
</evidence>
<dbReference type="InterPro" id="IPR029058">
    <property type="entry name" value="AB_hydrolase_fold"/>
</dbReference>
<comment type="catalytic activity">
    <reaction evidence="4">
        <text>a monoacylglycerol + H2O = glycerol + a fatty acid + H(+)</text>
        <dbReference type="Rhea" id="RHEA:15245"/>
        <dbReference type="ChEBI" id="CHEBI:15377"/>
        <dbReference type="ChEBI" id="CHEBI:15378"/>
        <dbReference type="ChEBI" id="CHEBI:17408"/>
        <dbReference type="ChEBI" id="CHEBI:17754"/>
        <dbReference type="ChEBI" id="CHEBI:28868"/>
    </reaction>
</comment>
<evidence type="ECO:0000256" key="5">
    <source>
        <dbReference type="SAM" id="SignalP"/>
    </source>
</evidence>
<dbReference type="PANTHER" id="PTHR45856">
    <property type="entry name" value="ALPHA/BETA-HYDROLASES SUPERFAMILY PROTEIN"/>
    <property type="match status" value="1"/>
</dbReference>
<keyword evidence="1" id="KW-1015">Disulfide bond</keyword>
<dbReference type="SUPFAM" id="SSF53474">
    <property type="entry name" value="alpha/beta-Hydrolases"/>
    <property type="match status" value="1"/>
</dbReference>
<feature type="domain" description="Fungal lipase-type" evidence="6">
    <location>
        <begin position="96"/>
        <end position="241"/>
    </location>
</feature>
<evidence type="ECO:0000256" key="3">
    <source>
        <dbReference type="ARBA" id="ARBA00047591"/>
    </source>
</evidence>
<evidence type="ECO:0000256" key="4">
    <source>
        <dbReference type="ARBA" id="ARBA00048461"/>
    </source>
</evidence>
<sequence length="301" mass="31750">MALAVLLASASLVAAAPSLVARQAITPLTTAEIDVFTPYTYYAAAGYCTPATTLAWNCGTNCEANPDFEPVAAGGDGNSVQYWYVGWDPKLETVIVAHQGTNTSQLLPVLTDASFVLESLNATLFPGVSSSVKAHSGFANEQAKTATTILSAVQTAISKYGAKNVTLVGHSLGAALALLDSVYLPLHVSGVTFSTVTYGMPRVGNLDFADLASDRPISHINNKWVLLWLLLIDPVPTLPYQFMGYVHPTGEIHIEDSGAWDNCPGMDNPSTLCSTGDVPTLLNGNVNDHDGPYNGVEITCS</sequence>
<evidence type="ECO:0000313" key="8">
    <source>
        <dbReference type="Proteomes" id="UP000815677"/>
    </source>
</evidence>
<keyword evidence="8" id="KW-1185">Reference proteome</keyword>
<organism evidence="7 8">
    <name type="scientific">Mycena chlorophos</name>
    <name type="common">Agaric fungus</name>
    <name type="synonym">Agaricus chlorophos</name>
    <dbReference type="NCBI Taxonomy" id="658473"/>
    <lineage>
        <taxon>Eukaryota</taxon>
        <taxon>Fungi</taxon>
        <taxon>Dikarya</taxon>
        <taxon>Basidiomycota</taxon>
        <taxon>Agaricomycotina</taxon>
        <taxon>Agaricomycetes</taxon>
        <taxon>Agaricomycetidae</taxon>
        <taxon>Agaricales</taxon>
        <taxon>Marasmiineae</taxon>
        <taxon>Mycenaceae</taxon>
        <taxon>Mycena</taxon>
    </lineage>
</organism>
<gene>
    <name evidence="7" type="ORF">MCHLO_10428</name>
</gene>
<dbReference type="EMBL" id="DF848354">
    <property type="protein sequence ID" value="GAT53480.1"/>
    <property type="molecule type" value="Genomic_DNA"/>
</dbReference>
<proteinExistence type="inferred from homology"/>
<feature type="chain" id="PRO_5045985671" description="Fungal lipase-type domain-containing protein" evidence="5">
    <location>
        <begin position="16"/>
        <end position="301"/>
    </location>
</feature>